<gene>
    <name evidence="1" type="ORF">AABB24_022928</name>
</gene>
<sequence length="113" mass="12430">MILLKLSLVCYSFPRQDKLKIPPVQKPLLQLVAFGYLELRDADSSQQVRVEVHTGGSVTDNWINFLFGTFIGQQALFSAIEDRDVECSVVVVGDTSSIAPRPISLGGMCLFLA</sequence>
<dbReference type="EMBL" id="JBJKTR010000013">
    <property type="protein sequence ID" value="KAL3350166.1"/>
    <property type="molecule type" value="Genomic_DNA"/>
</dbReference>
<evidence type="ECO:0000313" key="1">
    <source>
        <dbReference type="EMBL" id="KAL3350166.1"/>
    </source>
</evidence>
<name>A0ABD2T210_9SOLN</name>
<keyword evidence="2" id="KW-1185">Reference proteome</keyword>
<proteinExistence type="predicted"/>
<dbReference type="Proteomes" id="UP001627284">
    <property type="component" value="Unassembled WGS sequence"/>
</dbReference>
<evidence type="ECO:0000313" key="2">
    <source>
        <dbReference type="Proteomes" id="UP001627284"/>
    </source>
</evidence>
<protein>
    <submittedName>
        <fullName evidence="1">Uncharacterized protein</fullName>
    </submittedName>
</protein>
<organism evidence="1 2">
    <name type="scientific">Solanum stoloniferum</name>
    <dbReference type="NCBI Taxonomy" id="62892"/>
    <lineage>
        <taxon>Eukaryota</taxon>
        <taxon>Viridiplantae</taxon>
        <taxon>Streptophyta</taxon>
        <taxon>Embryophyta</taxon>
        <taxon>Tracheophyta</taxon>
        <taxon>Spermatophyta</taxon>
        <taxon>Magnoliopsida</taxon>
        <taxon>eudicotyledons</taxon>
        <taxon>Gunneridae</taxon>
        <taxon>Pentapetalae</taxon>
        <taxon>asterids</taxon>
        <taxon>lamiids</taxon>
        <taxon>Solanales</taxon>
        <taxon>Solanaceae</taxon>
        <taxon>Solanoideae</taxon>
        <taxon>Solaneae</taxon>
        <taxon>Solanum</taxon>
    </lineage>
</organism>
<reference evidence="1 2" key="1">
    <citation type="submission" date="2024-05" db="EMBL/GenBank/DDBJ databases">
        <title>De novo assembly of an allotetraploid wild potato.</title>
        <authorList>
            <person name="Hosaka A.J."/>
        </authorList>
    </citation>
    <scope>NUCLEOTIDE SEQUENCE [LARGE SCALE GENOMIC DNA]</scope>
    <source>
        <tissue evidence="1">Young leaves</tissue>
    </source>
</reference>
<accession>A0ABD2T210</accession>
<dbReference type="AlphaFoldDB" id="A0ABD2T210"/>
<comment type="caution">
    <text evidence="1">The sequence shown here is derived from an EMBL/GenBank/DDBJ whole genome shotgun (WGS) entry which is preliminary data.</text>
</comment>